<accession>J9EB98</accession>
<reference evidence="2" key="1">
    <citation type="submission" date="2012-08" db="EMBL/GenBank/DDBJ databases">
        <title>The Genome Sequence of Wuchereria bancrofti.</title>
        <authorList>
            <person name="Nutman T.B."/>
            <person name="Fink D.L."/>
            <person name="Russ C."/>
            <person name="Young S."/>
            <person name="Zeng Q."/>
            <person name="Koehrsen M."/>
            <person name="Alvarado L."/>
            <person name="Berlin A."/>
            <person name="Chapman S.B."/>
            <person name="Chen Z."/>
            <person name="Freedman E."/>
            <person name="Gellesch M."/>
            <person name="Goldberg J."/>
            <person name="Griggs A."/>
            <person name="Gujja S."/>
            <person name="Heilman E.R."/>
            <person name="Heiman D."/>
            <person name="Hepburn T."/>
            <person name="Howarth C."/>
            <person name="Jen D."/>
            <person name="Larson L."/>
            <person name="Lewis B."/>
            <person name="Mehta T."/>
            <person name="Park D."/>
            <person name="Pearson M."/>
            <person name="Roberts A."/>
            <person name="Saif S."/>
            <person name="Shea T."/>
            <person name="Shenoy N."/>
            <person name="Sisk P."/>
            <person name="Stolte C."/>
            <person name="Sykes S."/>
            <person name="Walk T."/>
            <person name="White J."/>
            <person name="Yandava C."/>
            <person name="Haas B."/>
            <person name="Henn M.R."/>
            <person name="Nusbaum C."/>
            <person name="Birren B."/>
        </authorList>
    </citation>
    <scope>NUCLEOTIDE SEQUENCE [LARGE SCALE GENOMIC DNA]</scope>
    <source>
        <strain evidence="2">NA</strain>
    </source>
</reference>
<comment type="caution">
    <text evidence="1">The sequence shown here is derived from an EMBL/GenBank/DDBJ whole genome shotgun (WGS) entry which is preliminary data.</text>
</comment>
<evidence type="ECO:0000313" key="2">
    <source>
        <dbReference type="Proteomes" id="UP000004810"/>
    </source>
</evidence>
<proteinExistence type="predicted"/>
<dbReference type="EMBL" id="ADBV01015690">
    <property type="protein sequence ID" value="EJW72659.1"/>
    <property type="molecule type" value="Genomic_DNA"/>
</dbReference>
<gene>
    <name evidence="1" type="ORF">WUBG_16436</name>
</gene>
<dbReference type="Proteomes" id="UP000004810">
    <property type="component" value="Unassembled WGS sequence"/>
</dbReference>
<dbReference type="AlphaFoldDB" id="J9EB98"/>
<sequence length="89" mass="10164">MLQRTCFALPVVLSVPATVAVLLVMCRKRYIDPCHLTNFFPKELFWRCNTAKNLLEFFPLAIDTNLVCYFNGTIMDNIASLEATSRKTC</sequence>
<name>J9EB98_WUCBA</name>
<evidence type="ECO:0000313" key="1">
    <source>
        <dbReference type="EMBL" id="EJW72659.1"/>
    </source>
</evidence>
<organism evidence="1 2">
    <name type="scientific">Wuchereria bancrofti</name>
    <dbReference type="NCBI Taxonomy" id="6293"/>
    <lineage>
        <taxon>Eukaryota</taxon>
        <taxon>Metazoa</taxon>
        <taxon>Ecdysozoa</taxon>
        <taxon>Nematoda</taxon>
        <taxon>Chromadorea</taxon>
        <taxon>Rhabditida</taxon>
        <taxon>Spirurina</taxon>
        <taxon>Spiruromorpha</taxon>
        <taxon>Filarioidea</taxon>
        <taxon>Onchocercidae</taxon>
        <taxon>Wuchereria</taxon>
    </lineage>
</organism>
<protein>
    <submittedName>
        <fullName evidence="1">Uncharacterized protein</fullName>
    </submittedName>
</protein>